<dbReference type="KEGG" id="salj:SMD11_5889"/>
<feature type="domain" description="Lantibiotic dehydratase N-terminal" evidence="1">
    <location>
        <begin position="160"/>
        <end position="852"/>
    </location>
</feature>
<dbReference type="Proteomes" id="UP000195755">
    <property type="component" value="Chromosome"/>
</dbReference>
<dbReference type="AlphaFoldDB" id="A0A1Z2LAZ3"/>
<protein>
    <submittedName>
        <fullName evidence="2">Lantibiotic dehydratase</fullName>
    </submittedName>
</protein>
<organism evidence="2 3">
    <name type="scientific">Streptomyces albireticuli</name>
    <dbReference type="NCBI Taxonomy" id="1940"/>
    <lineage>
        <taxon>Bacteria</taxon>
        <taxon>Bacillati</taxon>
        <taxon>Actinomycetota</taxon>
        <taxon>Actinomycetes</taxon>
        <taxon>Kitasatosporales</taxon>
        <taxon>Streptomycetaceae</taxon>
        <taxon>Streptomyces</taxon>
    </lineage>
</organism>
<sequence length="939" mass="103204">MTHHTIPESPLPPGDDPTWTLGPRFMLRVAGLPLESVHALRCPDTGDWADRVLRAEARLRARGAGLSDRLHPLVKAAGDERARRLLLRLRREVFNGKPPAAPEEAVALVAAADPATAAAVGDWVRDRRALEALLAEGAPLLAAETARSRAALRRLLGEERLRLGLLLASPTLEGRLDAYVRTDPARRPDKRLRKVERSALAYLYRTARKTSPFSTFTAVALGRFAEAGPEEPGRPENGEETIRLPEVWSSHPRLNVVVLARLTELILADPVRRAGLPVVLASGWEHDDDRIRYVRRSLTAGDDGAAVTFDVAGDRLFFLRRSGTLERLLTLFTRRPDPRYGELARWLGEEHDADPEECERYLTALLELGMVQIPCLRTDVHAADPLRAFRDSLEAVGRPWAHELAEALEWPIACVDRYPAAGTGLRRELLAELRRSLADIQRHLGAREPALPQTLLYEDVRAGADPAAGTAVVCDPRSWAGDDGGPLASLRSLERVLPAFDLTLPQRITFKGFFRARYGRGGRCEDLLKLVHDFHEDFYDQYLTFAARRQPFGEDGAYVPEPNWLGLPQITAVDAAREEWTARMRRLWDTARGAEELRVHPGTVDAVAGELAGAAPDFAPQSHFLQLVRRDGDPLAVLNQSYGGLAFPFSRFTHCYDDAEGDGGTLSDRVRHAAAAAQPEGAVFAEITGGFVTSNLNLHGRLTDYEIVCPGETSSVPEEHRIHLDDLYVEDDTAADRLVLRSRRLGREVVPVYLGYLVPLALPEIPRTLLLLSPTSMAPLDVWGGVPEGTPENGVTSRPRVRYGGLVLSRRSWTAPASALPARTASGPEADAAWFLAWRRWRAEHRLPLRVFATVTPAGTAGGTGAGAARAKPQYVDFDSPLSLTALDGLLKDPGDRVVLREALPDEDGLRAVSDRGTHVVELAVETLRNDRKGTGAQK</sequence>
<accession>A0A1Z2LAZ3</accession>
<dbReference type="EMBL" id="CP021744">
    <property type="protein sequence ID" value="ARZ71465.1"/>
    <property type="molecule type" value="Genomic_DNA"/>
</dbReference>
<dbReference type="Pfam" id="PF04738">
    <property type="entry name" value="Lant_dehydr_N"/>
    <property type="match status" value="1"/>
</dbReference>
<gene>
    <name evidence="2" type="ORF">SMD11_5889</name>
</gene>
<reference evidence="2 3" key="1">
    <citation type="submission" date="2017-06" db="EMBL/GenBank/DDBJ databases">
        <title>Streptomyces albireticuli Genome sequencing and assembly.</title>
        <authorList>
            <person name="Wang Y."/>
            <person name="Du B."/>
            <person name="Ding Y."/>
            <person name="Liu H."/>
            <person name="Hou Q."/>
            <person name="Liu K."/>
            <person name="Yao L."/>
            <person name="Wang C."/>
        </authorList>
    </citation>
    <scope>NUCLEOTIDE SEQUENCE [LARGE SCALE GENOMIC DNA]</scope>
    <source>
        <strain evidence="2 3">MDJK11</strain>
    </source>
</reference>
<name>A0A1Z2LAZ3_9ACTN</name>
<evidence type="ECO:0000259" key="1">
    <source>
        <dbReference type="Pfam" id="PF04738"/>
    </source>
</evidence>
<dbReference type="RefSeq" id="WP_234366203.1">
    <property type="nucleotide sequence ID" value="NZ_CP021744.1"/>
</dbReference>
<evidence type="ECO:0000313" key="3">
    <source>
        <dbReference type="Proteomes" id="UP000195755"/>
    </source>
</evidence>
<dbReference type="InterPro" id="IPR006827">
    <property type="entry name" value="Lant_deHydtase_N"/>
</dbReference>
<evidence type="ECO:0000313" key="2">
    <source>
        <dbReference type="EMBL" id="ARZ71465.1"/>
    </source>
</evidence>
<proteinExistence type="predicted"/>